<gene>
    <name evidence="1" type="ORF">AHOG_27140</name>
</gene>
<dbReference type="Proteomes" id="UP000204221">
    <property type="component" value="Chromosome"/>
</dbReference>
<accession>A0A221WBS3</accession>
<dbReference type="KEGG" id="ahg:AHOG_27140"/>
<evidence type="ECO:0000313" key="2">
    <source>
        <dbReference type="Proteomes" id="UP000204221"/>
    </source>
</evidence>
<name>A0A221WBS3_9PSEU</name>
<protein>
    <submittedName>
        <fullName evidence="1">Uncharacterized protein</fullName>
    </submittedName>
</protein>
<reference evidence="1 2" key="1">
    <citation type="submission" date="2017-07" db="EMBL/GenBank/DDBJ databases">
        <title>Complete genome sequence of Actinoalloteichus hoggarensis DSM 45943, type strain of Actinoalloteichus hoggarensis.</title>
        <authorList>
            <person name="Ruckert C."/>
            <person name="Nouioui I."/>
            <person name="Willmese J."/>
            <person name="van Wezel G."/>
            <person name="Klenk H.-P."/>
            <person name="Kalinowski J."/>
            <person name="Zotchev S.B."/>
        </authorList>
    </citation>
    <scope>NUCLEOTIDE SEQUENCE [LARGE SCALE GENOMIC DNA]</scope>
    <source>
        <strain evidence="1 2">DSM 45943</strain>
    </source>
</reference>
<dbReference type="AlphaFoldDB" id="A0A221WBS3"/>
<sequence>MAVVALACGNNEFPGLTERSEISLHRVSATPGKSEIDPLLTGLPEARLLVHGTDADLAAVVLRLLRRELLGSVAVGYVPAEASSVVADLWGLPARDPGRALDLALSGDPDRVPLIRDDVGGVLLGRGVLGPLRGVAYCDDELVLRGQAGRLEVTPDPGAGEGLLVRTVRRSLFGGRGASAAGRAVQIGCLPTRVVRDGVTHARPVNKWIWYRHTEDLRLVRGLV</sequence>
<evidence type="ECO:0000313" key="1">
    <source>
        <dbReference type="EMBL" id="ASO23026.1"/>
    </source>
</evidence>
<dbReference type="EMBL" id="CP022521">
    <property type="protein sequence ID" value="ASO23026.1"/>
    <property type="molecule type" value="Genomic_DNA"/>
</dbReference>
<proteinExistence type="predicted"/>
<organism evidence="1 2">
    <name type="scientific">Actinoalloteichus hoggarensis</name>
    <dbReference type="NCBI Taxonomy" id="1470176"/>
    <lineage>
        <taxon>Bacteria</taxon>
        <taxon>Bacillati</taxon>
        <taxon>Actinomycetota</taxon>
        <taxon>Actinomycetes</taxon>
        <taxon>Pseudonocardiales</taxon>
        <taxon>Pseudonocardiaceae</taxon>
        <taxon>Actinoalloteichus</taxon>
    </lineage>
</organism>
<keyword evidence="2" id="KW-1185">Reference proteome</keyword>